<evidence type="ECO:0000313" key="1">
    <source>
        <dbReference type="EMBL" id="SOC53632.1"/>
    </source>
</evidence>
<protein>
    <submittedName>
        <fullName evidence="1">Uncharacterized protein</fullName>
    </submittedName>
</protein>
<name>A0A285VHS9_9ACTN</name>
<proteinExistence type="predicted"/>
<dbReference type="EMBL" id="OBQI01000010">
    <property type="protein sequence ID" value="SOC53632.1"/>
    <property type="molecule type" value="Genomic_DNA"/>
</dbReference>
<reference evidence="2" key="1">
    <citation type="submission" date="2017-08" db="EMBL/GenBank/DDBJ databases">
        <authorList>
            <person name="Varghese N."/>
            <person name="Submissions S."/>
        </authorList>
    </citation>
    <scope>NUCLEOTIDE SEQUENCE [LARGE SCALE GENOMIC DNA]</scope>
    <source>
        <strain evidence="2">DSM 4725</strain>
    </source>
</reference>
<dbReference type="Proteomes" id="UP000219435">
    <property type="component" value="Unassembled WGS sequence"/>
</dbReference>
<dbReference type="OrthoDB" id="4829751at2"/>
<accession>A0A285VHS9</accession>
<gene>
    <name evidence="1" type="ORF">SAMN05660748_0003</name>
</gene>
<keyword evidence="2" id="KW-1185">Reference proteome</keyword>
<dbReference type="AlphaFoldDB" id="A0A285VHS9"/>
<sequence length="82" mass="8724">MISLEGAKRVRDKLVARLQGRQDVIGVGIVRHGDGYGVQVNLSAEGISLPPEIDGVPIRTRVIGPVVAQRLSPLSGENQRTG</sequence>
<organism evidence="1 2">
    <name type="scientific">Blastococcus aggregatus</name>
    <dbReference type="NCBI Taxonomy" id="38502"/>
    <lineage>
        <taxon>Bacteria</taxon>
        <taxon>Bacillati</taxon>
        <taxon>Actinomycetota</taxon>
        <taxon>Actinomycetes</taxon>
        <taxon>Geodermatophilales</taxon>
        <taxon>Geodermatophilaceae</taxon>
        <taxon>Blastococcus</taxon>
    </lineage>
</organism>
<dbReference type="RefSeq" id="WP_141437205.1">
    <property type="nucleotide sequence ID" value="NZ_OBQI01000010.1"/>
</dbReference>
<evidence type="ECO:0000313" key="2">
    <source>
        <dbReference type="Proteomes" id="UP000219435"/>
    </source>
</evidence>